<protein>
    <recommendedName>
        <fullName evidence="5">DUF3999 family protein</fullName>
    </recommendedName>
</protein>
<dbReference type="AlphaFoldDB" id="A0A3E1NW24"/>
<evidence type="ECO:0000313" key="3">
    <source>
        <dbReference type="EMBL" id="RFM32117.1"/>
    </source>
</evidence>
<dbReference type="Proteomes" id="UP000261174">
    <property type="component" value="Unassembled WGS sequence"/>
</dbReference>
<organism evidence="3 4">
    <name type="scientific">Chitinophaga silvisoli</name>
    <dbReference type="NCBI Taxonomy" id="2291814"/>
    <lineage>
        <taxon>Bacteria</taxon>
        <taxon>Pseudomonadati</taxon>
        <taxon>Bacteroidota</taxon>
        <taxon>Chitinophagia</taxon>
        <taxon>Chitinophagales</taxon>
        <taxon>Chitinophagaceae</taxon>
        <taxon>Chitinophaga</taxon>
    </lineage>
</organism>
<dbReference type="EMBL" id="QTJV01000010">
    <property type="protein sequence ID" value="RFM32117.1"/>
    <property type="molecule type" value="Genomic_DNA"/>
</dbReference>
<keyword evidence="1" id="KW-0472">Membrane</keyword>
<feature type="transmembrane region" description="Helical" evidence="1">
    <location>
        <begin position="374"/>
        <end position="392"/>
    </location>
</feature>
<dbReference type="RefSeq" id="WP_116856203.1">
    <property type="nucleotide sequence ID" value="NZ_QTJV01000010.1"/>
</dbReference>
<keyword evidence="4" id="KW-1185">Reference proteome</keyword>
<evidence type="ECO:0008006" key="5">
    <source>
        <dbReference type="Google" id="ProtNLM"/>
    </source>
</evidence>
<comment type="caution">
    <text evidence="3">The sequence shown here is derived from an EMBL/GenBank/DDBJ whole genome shotgun (WGS) entry which is preliminary data.</text>
</comment>
<evidence type="ECO:0000256" key="1">
    <source>
        <dbReference type="SAM" id="Phobius"/>
    </source>
</evidence>
<name>A0A3E1NW24_9BACT</name>
<gene>
    <name evidence="3" type="ORF">DXN04_25365</name>
</gene>
<feature type="chain" id="PRO_5017690579" description="DUF3999 family protein" evidence="2">
    <location>
        <begin position="25"/>
        <end position="402"/>
    </location>
</feature>
<evidence type="ECO:0000256" key="2">
    <source>
        <dbReference type="SAM" id="SignalP"/>
    </source>
</evidence>
<accession>A0A3E1NW24</accession>
<feature type="signal peptide" evidence="2">
    <location>
        <begin position="1"/>
        <end position="24"/>
    </location>
</feature>
<keyword evidence="1" id="KW-0812">Transmembrane</keyword>
<keyword evidence="2" id="KW-0732">Signal</keyword>
<keyword evidence="1" id="KW-1133">Transmembrane helix</keyword>
<proteinExistence type="predicted"/>
<sequence length="402" mass="45180">MTNKNKKFSAFFIILFLCSTSLTAQDFSAGPSKKFSWQAVIHKVDRSGFYNILLDPTLMAHSEAPDYADFRIYQDKKTEVPYLLRTAPIRYDIAAVRSFPLIENKQVANGTSSFIFSNETGNPINYVTLGIKNSWVKKHMNVTGSNDLKQWYGLVPEFVFDPANPQILLPSTDYKYIRLLINDSGSAPLNITGAGQYYNEVKQTRALTVPSGKMIISNANKTTTIKLAFAHEYVIDNLLFNITGPSLYKRQAWVNGESFTLTSTKPNEIALFHALKTDTLLIHIENQDNPPLTIEGIAAWQLPRYLTAYLEKDKSYQILMGNPKLPAPQYDLSYFADSLSRELPEITIDNGSMQAIAKPAGVATQGFTLFSSKGWIWIAIVGIIVLLGFMALRMLRDMQEKK</sequence>
<reference evidence="3 4" key="1">
    <citation type="submission" date="2018-08" db="EMBL/GenBank/DDBJ databases">
        <title>Chitinophaga sp. K20C18050901, a novel bacterium isolated from forest soil.</title>
        <authorList>
            <person name="Wang C."/>
        </authorList>
    </citation>
    <scope>NUCLEOTIDE SEQUENCE [LARGE SCALE GENOMIC DNA]</scope>
    <source>
        <strain evidence="3 4">K20C18050901</strain>
    </source>
</reference>
<evidence type="ECO:0000313" key="4">
    <source>
        <dbReference type="Proteomes" id="UP000261174"/>
    </source>
</evidence>
<dbReference type="OrthoDB" id="994644at2"/>